<protein>
    <recommendedName>
        <fullName evidence="3">CS domain-containing protein</fullName>
    </recommendedName>
</protein>
<dbReference type="Proteomes" id="UP000762676">
    <property type="component" value="Unassembled WGS sequence"/>
</dbReference>
<dbReference type="EMBL" id="BMAT01000875">
    <property type="protein sequence ID" value="GFR74996.1"/>
    <property type="molecule type" value="Genomic_DNA"/>
</dbReference>
<name>A0AAV4FPY5_9GAST</name>
<evidence type="ECO:0008006" key="3">
    <source>
        <dbReference type="Google" id="ProtNLM"/>
    </source>
</evidence>
<evidence type="ECO:0000313" key="1">
    <source>
        <dbReference type="EMBL" id="GFR74996.1"/>
    </source>
</evidence>
<evidence type="ECO:0000313" key="2">
    <source>
        <dbReference type="Proteomes" id="UP000762676"/>
    </source>
</evidence>
<reference evidence="1 2" key="1">
    <citation type="journal article" date="2021" name="Elife">
        <title>Chloroplast acquisition without the gene transfer in kleptoplastic sea slugs, Plakobranchus ocellatus.</title>
        <authorList>
            <person name="Maeda T."/>
            <person name="Takahashi S."/>
            <person name="Yoshida T."/>
            <person name="Shimamura S."/>
            <person name="Takaki Y."/>
            <person name="Nagai Y."/>
            <person name="Toyoda A."/>
            <person name="Suzuki Y."/>
            <person name="Arimoto A."/>
            <person name="Ishii H."/>
            <person name="Satoh N."/>
            <person name="Nishiyama T."/>
            <person name="Hasebe M."/>
            <person name="Maruyama T."/>
            <person name="Minagawa J."/>
            <person name="Obokata J."/>
            <person name="Shigenobu S."/>
        </authorList>
    </citation>
    <scope>NUCLEOTIDE SEQUENCE [LARGE SCALE GENOMIC DNA]</scope>
</reference>
<keyword evidence="2" id="KW-1185">Reference proteome</keyword>
<comment type="caution">
    <text evidence="1">The sequence shown here is derived from an EMBL/GenBank/DDBJ whole genome shotgun (WGS) entry which is preliminary data.</text>
</comment>
<accession>A0AAV4FPY5</accession>
<dbReference type="AlphaFoldDB" id="A0AAV4FPY5"/>
<sequence>MSSRNTKDLYFLPILLFPKNSFIDYCFLYHLYAESDLTKESQVLTLLIPKDCAVGQVDWHYPKGNLVLEAKLSTSDSVLCIEESWATMLASLIELTDGLRKPMPMPVKEQTGNAIHKDFDLLLR</sequence>
<organism evidence="1 2">
    <name type="scientific">Elysia marginata</name>
    <dbReference type="NCBI Taxonomy" id="1093978"/>
    <lineage>
        <taxon>Eukaryota</taxon>
        <taxon>Metazoa</taxon>
        <taxon>Spiralia</taxon>
        <taxon>Lophotrochozoa</taxon>
        <taxon>Mollusca</taxon>
        <taxon>Gastropoda</taxon>
        <taxon>Heterobranchia</taxon>
        <taxon>Euthyneura</taxon>
        <taxon>Panpulmonata</taxon>
        <taxon>Sacoglossa</taxon>
        <taxon>Placobranchoidea</taxon>
        <taxon>Plakobranchidae</taxon>
        <taxon>Elysia</taxon>
    </lineage>
</organism>
<proteinExistence type="predicted"/>
<gene>
    <name evidence="1" type="ORF">ElyMa_000444200</name>
</gene>